<proteinExistence type="predicted"/>
<organism evidence="1 2">
    <name type="scientific">Moraxella bovis</name>
    <dbReference type="NCBI Taxonomy" id="476"/>
    <lineage>
        <taxon>Bacteria</taxon>
        <taxon>Pseudomonadati</taxon>
        <taxon>Pseudomonadota</taxon>
        <taxon>Gammaproteobacteria</taxon>
        <taxon>Moraxellales</taxon>
        <taxon>Moraxellaceae</taxon>
        <taxon>Moraxella</taxon>
    </lineage>
</organism>
<dbReference type="Proteomes" id="UP000254133">
    <property type="component" value="Unassembled WGS sequence"/>
</dbReference>
<evidence type="ECO:0000313" key="2">
    <source>
        <dbReference type="Proteomes" id="UP000254133"/>
    </source>
</evidence>
<dbReference type="EMBL" id="UGPZ01000002">
    <property type="protein sequence ID" value="STY91118.1"/>
    <property type="molecule type" value="Genomic_DNA"/>
</dbReference>
<dbReference type="AlphaFoldDB" id="A0A378PRC0"/>
<sequence>MEFLIFCAIAWFLIKIFSSNKSTSNSGGRGGGEIIISDSSKKQLKCPKCGHNKFLDASSHERGSKFDSKGREYTWFKYTGTCAKCGNYLNEDSGNIY</sequence>
<gene>
    <name evidence="1" type="ORF">NCTC9426_01154</name>
</gene>
<dbReference type="RefSeq" id="WP_147287322.1">
    <property type="nucleotide sequence ID" value="NZ_UGPZ01000002.1"/>
</dbReference>
<name>A0A378PRC0_MORBO</name>
<protein>
    <submittedName>
        <fullName evidence="1">Uncharacterized protein</fullName>
    </submittedName>
</protein>
<reference evidence="1 2" key="1">
    <citation type="submission" date="2018-06" db="EMBL/GenBank/DDBJ databases">
        <authorList>
            <consortium name="Pathogen Informatics"/>
            <person name="Doyle S."/>
        </authorList>
    </citation>
    <scope>NUCLEOTIDE SEQUENCE [LARGE SCALE GENOMIC DNA]</scope>
    <source>
        <strain evidence="1 2">NCTC9426</strain>
    </source>
</reference>
<evidence type="ECO:0000313" key="1">
    <source>
        <dbReference type="EMBL" id="STY91118.1"/>
    </source>
</evidence>
<accession>A0A378PRC0</accession>